<protein>
    <submittedName>
        <fullName evidence="1">Uncharacterized protein</fullName>
    </submittedName>
</protein>
<sequence length="42" mass="4680">MIFITDGGSREFDFDSLYFGKKVSFSGKVLKLTKVLSTSNES</sequence>
<reference evidence="1 2" key="1">
    <citation type="submission" date="2012-10" db="EMBL/GenBank/DDBJ databases">
        <authorList>
            <person name="Harkins D.M."/>
            <person name="Durkin A.S."/>
            <person name="Brinkac L.M."/>
            <person name="Selengut J.D."/>
            <person name="Sanka R."/>
            <person name="DePew J."/>
            <person name="Purushe J."/>
            <person name="Peacock S.J."/>
            <person name="Thaipadungpanit J."/>
            <person name="Wuthiekanun V.W."/>
            <person name="Day N.P."/>
            <person name="Vinetz J.M."/>
            <person name="Sutton G.G."/>
            <person name="Nelson W.C."/>
            <person name="Fouts D.E."/>
        </authorList>
    </citation>
    <scope>NUCLEOTIDE SEQUENCE [LARGE SCALE GENOMIC DNA]</scope>
    <source>
        <strain evidence="1 2">H1</strain>
    </source>
</reference>
<proteinExistence type="predicted"/>
<evidence type="ECO:0000313" key="1">
    <source>
        <dbReference type="EMBL" id="EKO16441.1"/>
    </source>
</evidence>
<gene>
    <name evidence="1" type="ORF">LEP1GSC081_2864</name>
</gene>
<name>A0A0E2B5K3_9LEPT</name>
<dbReference type="EMBL" id="AHMY02000025">
    <property type="protein sequence ID" value="EKO16441.1"/>
    <property type="molecule type" value="Genomic_DNA"/>
</dbReference>
<organism evidence="1 2">
    <name type="scientific">Leptospira kirschneri str. H1</name>
    <dbReference type="NCBI Taxonomy" id="1049966"/>
    <lineage>
        <taxon>Bacteria</taxon>
        <taxon>Pseudomonadati</taxon>
        <taxon>Spirochaetota</taxon>
        <taxon>Spirochaetia</taxon>
        <taxon>Leptospirales</taxon>
        <taxon>Leptospiraceae</taxon>
        <taxon>Leptospira</taxon>
    </lineage>
</organism>
<dbReference type="AlphaFoldDB" id="A0A0E2B5K3"/>
<dbReference type="Proteomes" id="UP000006253">
    <property type="component" value="Unassembled WGS sequence"/>
</dbReference>
<comment type="caution">
    <text evidence="1">The sequence shown here is derived from an EMBL/GenBank/DDBJ whole genome shotgun (WGS) entry which is preliminary data.</text>
</comment>
<accession>A0A0E2B5K3</accession>
<evidence type="ECO:0000313" key="2">
    <source>
        <dbReference type="Proteomes" id="UP000006253"/>
    </source>
</evidence>